<dbReference type="Proteomes" id="UP001358586">
    <property type="component" value="Chromosome 6"/>
</dbReference>
<name>A0ABR0PNT7_GOSAR</name>
<sequence>MEEQITIMKLELFQEVRGAKGEETSWSYSNEPLALEVLAYNLFTSFKISKLSYNDMGDPKDHLAY</sequence>
<keyword evidence="2" id="KW-1185">Reference proteome</keyword>
<dbReference type="EMBL" id="JARKNE010000006">
    <property type="protein sequence ID" value="KAK5826087.1"/>
    <property type="molecule type" value="Genomic_DNA"/>
</dbReference>
<evidence type="ECO:0000313" key="2">
    <source>
        <dbReference type="Proteomes" id="UP001358586"/>
    </source>
</evidence>
<protein>
    <submittedName>
        <fullName evidence="1">Uncharacterized protein</fullName>
    </submittedName>
</protein>
<gene>
    <name evidence="1" type="ORF">PVK06_020996</name>
</gene>
<comment type="caution">
    <text evidence="1">The sequence shown here is derived from an EMBL/GenBank/DDBJ whole genome shotgun (WGS) entry which is preliminary data.</text>
</comment>
<evidence type="ECO:0000313" key="1">
    <source>
        <dbReference type="EMBL" id="KAK5826087.1"/>
    </source>
</evidence>
<organism evidence="1 2">
    <name type="scientific">Gossypium arboreum</name>
    <name type="common">Tree cotton</name>
    <name type="synonym">Gossypium nanking</name>
    <dbReference type="NCBI Taxonomy" id="29729"/>
    <lineage>
        <taxon>Eukaryota</taxon>
        <taxon>Viridiplantae</taxon>
        <taxon>Streptophyta</taxon>
        <taxon>Embryophyta</taxon>
        <taxon>Tracheophyta</taxon>
        <taxon>Spermatophyta</taxon>
        <taxon>Magnoliopsida</taxon>
        <taxon>eudicotyledons</taxon>
        <taxon>Gunneridae</taxon>
        <taxon>Pentapetalae</taxon>
        <taxon>rosids</taxon>
        <taxon>malvids</taxon>
        <taxon>Malvales</taxon>
        <taxon>Malvaceae</taxon>
        <taxon>Malvoideae</taxon>
        <taxon>Gossypium</taxon>
    </lineage>
</organism>
<accession>A0ABR0PNT7</accession>
<reference evidence="1 2" key="1">
    <citation type="submission" date="2023-03" db="EMBL/GenBank/DDBJ databases">
        <title>WGS of Gossypium arboreum.</title>
        <authorList>
            <person name="Yu D."/>
        </authorList>
    </citation>
    <scope>NUCLEOTIDE SEQUENCE [LARGE SCALE GENOMIC DNA]</scope>
    <source>
        <tissue evidence="1">Leaf</tissue>
    </source>
</reference>
<proteinExistence type="predicted"/>